<dbReference type="EMBL" id="JAYMGO010000005">
    <property type="protein sequence ID" value="KAL1273828.1"/>
    <property type="molecule type" value="Genomic_DNA"/>
</dbReference>
<gene>
    <name evidence="1" type="ORF">QQF64_026642</name>
</gene>
<name>A0ABR3NA49_9TELE</name>
<accession>A0ABR3NA49</accession>
<sequence length="202" mass="22170">MNGVAVLTVPRFTGQADTSPTGEEVSDIEENHLTERGHAGPFLAPFFPARLYENVCGSSELAACSEHGSYFTMTMVPALQAGPARECYLQQLWDGLVRLVWPEGKTAASSQSFVGGNLGIDAIVALIVVNRGKDELAFLSSFLLPRSKLSWCHGGEEEKTGIIRLNKEETLIHLLPFIDHGRVEREFIMAHSFCAQTHLVNE</sequence>
<dbReference type="Proteomes" id="UP001558613">
    <property type="component" value="Unassembled WGS sequence"/>
</dbReference>
<evidence type="ECO:0000313" key="2">
    <source>
        <dbReference type="Proteomes" id="UP001558613"/>
    </source>
</evidence>
<evidence type="ECO:0000313" key="1">
    <source>
        <dbReference type="EMBL" id="KAL1273828.1"/>
    </source>
</evidence>
<reference evidence="1 2" key="1">
    <citation type="submission" date="2023-09" db="EMBL/GenBank/DDBJ databases">
        <authorList>
            <person name="Wang M."/>
        </authorList>
    </citation>
    <scope>NUCLEOTIDE SEQUENCE [LARGE SCALE GENOMIC DNA]</scope>
    <source>
        <strain evidence="1">GT-2023</strain>
        <tissue evidence="1">Liver</tissue>
    </source>
</reference>
<comment type="caution">
    <text evidence="1">The sequence shown here is derived from an EMBL/GenBank/DDBJ whole genome shotgun (WGS) entry which is preliminary data.</text>
</comment>
<organism evidence="1 2">
    <name type="scientific">Cirrhinus molitorella</name>
    <name type="common">mud carp</name>
    <dbReference type="NCBI Taxonomy" id="172907"/>
    <lineage>
        <taxon>Eukaryota</taxon>
        <taxon>Metazoa</taxon>
        <taxon>Chordata</taxon>
        <taxon>Craniata</taxon>
        <taxon>Vertebrata</taxon>
        <taxon>Euteleostomi</taxon>
        <taxon>Actinopterygii</taxon>
        <taxon>Neopterygii</taxon>
        <taxon>Teleostei</taxon>
        <taxon>Ostariophysi</taxon>
        <taxon>Cypriniformes</taxon>
        <taxon>Cyprinidae</taxon>
        <taxon>Labeoninae</taxon>
        <taxon>Labeonini</taxon>
        <taxon>Cirrhinus</taxon>
    </lineage>
</organism>
<proteinExistence type="predicted"/>
<protein>
    <submittedName>
        <fullName evidence="1">Uncharacterized protein</fullName>
    </submittedName>
</protein>
<keyword evidence="2" id="KW-1185">Reference proteome</keyword>